<dbReference type="Proteomes" id="UP000516305">
    <property type="component" value="Chromosome"/>
</dbReference>
<reference evidence="1 2" key="1">
    <citation type="submission" date="2020-08" db="EMBL/GenBank/DDBJ databases">
        <title>Croceimicrobium hydrocarbonivorans gen. nov., sp. nov., a novel marine bacterium isolated from a bacterial consortium that degrades polyethylene terephthalate.</title>
        <authorList>
            <person name="Liu R."/>
        </authorList>
    </citation>
    <scope>NUCLEOTIDE SEQUENCE [LARGE SCALE GENOMIC DNA]</scope>
    <source>
        <strain evidence="1 2">A20-9</strain>
    </source>
</reference>
<organism evidence="1 2">
    <name type="scientific">Croceimicrobium hydrocarbonivorans</name>
    <dbReference type="NCBI Taxonomy" id="2761580"/>
    <lineage>
        <taxon>Bacteria</taxon>
        <taxon>Pseudomonadati</taxon>
        <taxon>Bacteroidota</taxon>
        <taxon>Flavobacteriia</taxon>
        <taxon>Flavobacteriales</taxon>
        <taxon>Owenweeksiaceae</taxon>
        <taxon>Croceimicrobium</taxon>
    </lineage>
</organism>
<dbReference type="Pfam" id="PF19937">
    <property type="entry name" value="GldC-like"/>
    <property type="match status" value="1"/>
</dbReference>
<dbReference type="InterPro" id="IPR019854">
    <property type="entry name" value="Motility-assoc_prot_GldC"/>
</dbReference>
<sequence length="113" mass="12811">MAVAHRSDINLNIGLDENRVPEEMTWSAADSGVENSKTKAAMISIWDEKAQETLRIDLWTKDMPLDQMKKYIHQNIMALADTLERAGGEADYAKDLREYALDLGEKMNVLKRG</sequence>
<dbReference type="EMBL" id="CP060139">
    <property type="protein sequence ID" value="QNR22905.1"/>
    <property type="molecule type" value="Genomic_DNA"/>
</dbReference>
<dbReference type="KEGG" id="chyd:H4K34_11000"/>
<evidence type="ECO:0000313" key="1">
    <source>
        <dbReference type="EMBL" id="QNR22905.1"/>
    </source>
</evidence>
<proteinExistence type="predicted"/>
<gene>
    <name evidence="1" type="primary">gldC</name>
    <name evidence="1" type="ORF">H4K34_11000</name>
</gene>
<dbReference type="NCBIfam" id="TIGR03515">
    <property type="entry name" value="GldC"/>
    <property type="match status" value="1"/>
</dbReference>
<accession>A0A7H0VB07</accession>
<name>A0A7H0VB07_9FLAO</name>
<keyword evidence="2" id="KW-1185">Reference proteome</keyword>
<dbReference type="AlphaFoldDB" id="A0A7H0VB07"/>
<evidence type="ECO:0000313" key="2">
    <source>
        <dbReference type="Proteomes" id="UP000516305"/>
    </source>
</evidence>
<dbReference type="RefSeq" id="WP_210757473.1">
    <property type="nucleotide sequence ID" value="NZ_CP060139.1"/>
</dbReference>
<protein>
    <submittedName>
        <fullName evidence="1">Gliding motility protein GldC</fullName>
    </submittedName>
</protein>